<feature type="domain" description="C2H2-type" evidence="5">
    <location>
        <begin position="898"/>
        <end position="919"/>
    </location>
</feature>
<evidence type="ECO:0000313" key="7">
    <source>
        <dbReference type="Proteomes" id="UP000838878"/>
    </source>
</evidence>
<keyword evidence="4" id="KW-0862">Zinc</keyword>
<feature type="non-terminal residue" evidence="6">
    <location>
        <position position="1689"/>
    </location>
</feature>
<dbReference type="PANTHER" id="PTHR24379">
    <property type="entry name" value="KRAB AND ZINC FINGER DOMAIN-CONTAINING"/>
    <property type="match status" value="1"/>
</dbReference>
<evidence type="ECO:0000259" key="5">
    <source>
        <dbReference type="PROSITE" id="PS00028"/>
    </source>
</evidence>
<feature type="domain" description="C2H2-type" evidence="5">
    <location>
        <begin position="1667"/>
        <end position="1688"/>
    </location>
</feature>
<dbReference type="OrthoDB" id="6077919at2759"/>
<dbReference type="Proteomes" id="UP000838878">
    <property type="component" value="Chromosome 8"/>
</dbReference>
<accession>A0A8J9V1Y2</accession>
<feature type="domain" description="C2H2-type" evidence="5">
    <location>
        <begin position="187"/>
        <end position="208"/>
    </location>
</feature>
<feature type="domain" description="C2H2-type" evidence="5">
    <location>
        <begin position="1302"/>
        <end position="1323"/>
    </location>
</feature>
<feature type="domain" description="C2H2-type" evidence="5">
    <location>
        <begin position="1218"/>
        <end position="1239"/>
    </location>
</feature>
<keyword evidence="7" id="KW-1185">Reference proteome</keyword>
<sequence length="1689" mass="197906">MVRKLLLKRRNVEYVLQYSNVTPFMWYKGRYRCFYCAEPMKDPVLLREHTARVHQFANLELVVHDRTKNNRNKDAAVKIDVTDISCKLCPRSVNTLEQLINHLIIAHDAEYDVSVPNCFLPFKLDKGQPTCPICDMKFVFFEYLLRHANKHHLSHDYICDVCGTSFQGENHLKMHNRYYHREGGYTCDICGISLSTLSKKTLHEKNVHMVNLSTCPHCPETFKSPYFKKLHLANVHGVEELKIKCPYCPKIYPQESIMSRHMRRVHLREKNVECQICGDKFFEPYDVKLHMLKHNGDKKFMCSFCGKKFSKKSNLNSHSCIHTGQKKYVCSLCDKDFAHRYNLSQHIQTWHPQNMVDQDQDMGVTDDIDDRIRKRKYQEACLERLTVLRSNILTLLQYGNVVPFHWNTRGFRCFFCGKEIRDCDSLKEHTILSHKSIELHSFIPQRIISKDVPIKIDITNLSCKLCNTPLATVEDLIAHIVAVHGKEYDNSAGVCVFPFVLTKNILKCVLCEDKFDNFTSMMGHMYKKHIAHPYMCQICGLSFIDKVRLKRHISNSHIGYRCKICGKIFDASHKVEKHKQRIHGVRRTVACNLCSATFDNQYQMKVHMGKIHNVEKYRIKCEHCSKICTTKGAMLLHVQSLHSNVRFECDLCEYKTGELRGGQKAVDDSVPHEELIPIQVATKPALSAKDKRKIMRNNVLQVLIKSTVMPFRWLKSSYRCFYCYDIFQESSDLKNHQHVHVGDDIKEQAMNNYWESVVYVDISNLSCKLCPENLTDLYDLVDHLVAKHGVVYNKDVGICMVAFKLDNFTVNCLACGASFYTFGPLLHHTNKDHKGTSAILCDVCGQHFKDGNLLRLHVKTVHENTGLLCPECGEKFETRSKLKTHQKNQHDLDKKYKCLVCSQTFQSHYKRSRHMATEHKNRQEIKCLHCPKTFVFRSMMMTHLRDTHLKVRNHVCGVCGWKAFNSNRLKNHMYKHSGEKNFKCDACDKAFTTKKIMRAHFARMHKTLQPSIMPYEHSWRTDDKEETLLSGKSRNTKRSLYSKILASSDSEDNLPIKDLKPKLSTNDKLIIMRKNVVQVILKSTVMPFRWLRSSYRCFYCYEVFRDPRDLKFHQNDHNVDGEIHKAMENYWEPEVYIDISNISCKICPEAITELYQLVDHLIIKHSVNFDKDVGIGMYAFKLDEFSVRCAVCNQKFSTFGHLLVHTNKDHKGWSEVLCDICGQHFRNAKNLRQHKRNDHATKPVTCTHCGLRIISKNKLRTHLQNFHNHRYKCYACSDLFETHYRRSQHMMLVHKSREVVQCSSCPRTFVYRSSMMRHVRETHLQERTAVCSVCGWRSFAQYDLQKHMMKHSGIRKEPVKVNKKRLSKKRSQLTKQDSALDFFRKNTTQVLENSTIMPFIWLRTCFRCFYCYEMFEERATLKSHQDIHTIKDIHETMDKFYESLVVIDVSEICCKICLTNMSDIFQLVDHLIAIHKIDFNKEVGVNMAPIKLNEGVKCVFCSMIFKSVSHLVLHMNRYHKGCLKSLCNSCGTQFRSYDDFCEHVKKDVTEDNLKCSQCDLFLNYGVLKTHMKDVHGMRYKCLSCFEFFPSHYKRSNHMADIHNRRDRIKCSYCSRSFIFQSILMRHVRENHLKQKNVVCEICGWRTYGKHELGNHMAKHDAVRHVRCPLCDKAFKTNKYMKKHYLKAHK</sequence>
<feature type="domain" description="C2H2-type" evidence="5">
    <location>
        <begin position="274"/>
        <end position="294"/>
    </location>
</feature>
<feature type="domain" description="C2H2-type" evidence="5">
    <location>
        <begin position="330"/>
        <end position="351"/>
    </location>
</feature>
<feature type="domain" description="C2H2-type" evidence="5">
    <location>
        <begin position="621"/>
        <end position="642"/>
    </location>
</feature>
<dbReference type="EMBL" id="OV170228">
    <property type="protein sequence ID" value="CAH0730188.1"/>
    <property type="molecule type" value="Genomic_DNA"/>
</dbReference>
<name>A0A8J9V1Y2_9NEOP</name>
<keyword evidence="1" id="KW-0479">Metal-binding</keyword>
<keyword evidence="3" id="KW-0863">Zinc-finger</keyword>
<feature type="domain" description="C2H2-type" evidence="5">
    <location>
        <begin position="869"/>
        <end position="890"/>
    </location>
</feature>
<dbReference type="PROSITE" id="PS00028">
    <property type="entry name" value="ZINC_FINGER_C2H2_1"/>
    <property type="match status" value="30"/>
</dbReference>
<gene>
    <name evidence="6" type="ORF">BINO364_LOCUS15195</name>
</gene>
<dbReference type="SUPFAM" id="SSF57667">
    <property type="entry name" value="beta-beta-alpha zinc fingers"/>
    <property type="match status" value="13"/>
</dbReference>
<feature type="domain" description="C2H2-type" evidence="5">
    <location>
        <begin position="591"/>
        <end position="612"/>
    </location>
</feature>
<evidence type="ECO:0000256" key="3">
    <source>
        <dbReference type="ARBA" id="ARBA00022771"/>
    </source>
</evidence>
<feature type="domain" description="C2H2-type" evidence="5">
    <location>
        <begin position="1189"/>
        <end position="1210"/>
    </location>
</feature>
<feature type="domain" description="C2H2-type" evidence="5">
    <location>
        <begin position="1273"/>
        <end position="1294"/>
    </location>
</feature>
<feature type="domain" description="C2H2-type" evidence="5">
    <location>
        <begin position="215"/>
        <end position="236"/>
    </location>
</feature>
<feature type="domain" description="C2H2-type" evidence="5">
    <location>
        <begin position="536"/>
        <end position="557"/>
    </location>
</feature>
<organism evidence="6 7">
    <name type="scientific">Brenthis ino</name>
    <name type="common">lesser marbled fritillary</name>
    <dbReference type="NCBI Taxonomy" id="405034"/>
    <lineage>
        <taxon>Eukaryota</taxon>
        <taxon>Metazoa</taxon>
        <taxon>Ecdysozoa</taxon>
        <taxon>Arthropoda</taxon>
        <taxon>Hexapoda</taxon>
        <taxon>Insecta</taxon>
        <taxon>Pterygota</taxon>
        <taxon>Neoptera</taxon>
        <taxon>Endopterygota</taxon>
        <taxon>Lepidoptera</taxon>
        <taxon>Glossata</taxon>
        <taxon>Ditrysia</taxon>
        <taxon>Papilionoidea</taxon>
        <taxon>Nymphalidae</taxon>
        <taxon>Heliconiinae</taxon>
        <taxon>Argynnini</taxon>
        <taxon>Brenthis</taxon>
    </lineage>
</organism>
<keyword evidence="2" id="KW-0677">Repeat</keyword>
<feature type="domain" description="C2H2-type" evidence="5">
    <location>
        <begin position="413"/>
        <end position="434"/>
    </location>
</feature>
<dbReference type="InterPro" id="IPR013087">
    <property type="entry name" value="Znf_C2H2_type"/>
</dbReference>
<evidence type="ECO:0000256" key="1">
    <source>
        <dbReference type="ARBA" id="ARBA00022723"/>
    </source>
</evidence>
<feature type="domain" description="C2H2-type" evidence="5">
    <location>
        <begin position="33"/>
        <end position="54"/>
    </location>
</feature>
<dbReference type="Pfam" id="PF00096">
    <property type="entry name" value="zf-C2H2"/>
    <property type="match status" value="6"/>
</dbReference>
<feature type="domain" description="C2H2-type" evidence="5">
    <location>
        <begin position="159"/>
        <end position="180"/>
    </location>
</feature>
<dbReference type="InterPro" id="IPR036236">
    <property type="entry name" value="Znf_C2H2_sf"/>
</dbReference>
<feature type="domain" description="C2H2-type" evidence="5">
    <location>
        <begin position="1097"/>
        <end position="1117"/>
    </location>
</feature>
<proteinExistence type="predicted"/>
<feature type="domain" description="C2H2-type" evidence="5">
    <location>
        <begin position="302"/>
        <end position="322"/>
    </location>
</feature>
<feature type="domain" description="C2H2-type" evidence="5">
    <location>
        <begin position="812"/>
        <end position="833"/>
    </location>
</feature>
<evidence type="ECO:0000256" key="4">
    <source>
        <dbReference type="ARBA" id="ARBA00022833"/>
    </source>
</evidence>
<feature type="domain" description="C2H2-type" evidence="5">
    <location>
        <begin position="245"/>
        <end position="266"/>
    </location>
</feature>
<feature type="domain" description="C2H2-type" evidence="5">
    <location>
        <begin position="1498"/>
        <end position="1519"/>
    </location>
</feature>
<feature type="domain" description="C2H2-type" evidence="5">
    <location>
        <begin position="562"/>
        <end position="583"/>
    </location>
</feature>
<dbReference type="Gene3D" id="3.30.160.60">
    <property type="entry name" value="Classic Zinc Finger"/>
    <property type="match status" value="16"/>
</dbReference>
<feature type="domain" description="C2H2-type" evidence="5">
    <location>
        <begin position="86"/>
        <end position="107"/>
    </location>
</feature>
<feature type="domain" description="C2H2-type" evidence="5">
    <location>
        <begin position="1610"/>
        <end position="1631"/>
    </location>
</feature>
<evidence type="ECO:0000256" key="2">
    <source>
        <dbReference type="ARBA" id="ARBA00022737"/>
    </source>
</evidence>
<feature type="domain" description="C2H2-type" evidence="5">
    <location>
        <begin position="984"/>
        <end position="1005"/>
    </location>
</feature>
<feature type="domain" description="C2H2-type" evidence="5">
    <location>
        <begin position="720"/>
        <end position="740"/>
    </location>
</feature>
<evidence type="ECO:0000313" key="6">
    <source>
        <dbReference type="EMBL" id="CAH0730188.1"/>
    </source>
</evidence>
<feature type="domain" description="C2H2-type" evidence="5">
    <location>
        <begin position="927"/>
        <end position="948"/>
    </location>
</feature>
<dbReference type="GO" id="GO:0008270">
    <property type="term" value="F:zinc ion binding"/>
    <property type="evidence" value="ECO:0007669"/>
    <property type="project" value="UniProtKB-KW"/>
</dbReference>
<protein>
    <recommendedName>
        <fullName evidence="5">C2H2-type domain-containing protein</fullName>
    </recommendedName>
</protein>
<feature type="domain" description="C2H2-type" evidence="5">
    <location>
        <begin position="463"/>
        <end position="484"/>
    </location>
</feature>
<reference evidence="6" key="1">
    <citation type="submission" date="2021-12" db="EMBL/GenBank/DDBJ databases">
        <authorList>
            <person name="Martin H S."/>
        </authorList>
    </citation>
    <scope>NUCLEOTIDE SEQUENCE</scope>
</reference>
<feature type="domain" description="C2H2-type" evidence="5">
    <location>
        <begin position="1408"/>
        <end position="1428"/>
    </location>
</feature>
<dbReference type="PANTHER" id="PTHR24379:SF127">
    <property type="entry name" value="BLOODY FINGERS-RELATED"/>
    <property type="match status" value="1"/>
</dbReference>
<dbReference type="SMART" id="SM00355">
    <property type="entry name" value="ZnF_C2H2"/>
    <property type="match status" value="43"/>
</dbReference>